<dbReference type="RefSeq" id="WP_090963988.1">
    <property type="nucleotide sequence ID" value="NZ_FOOA01000011.1"/>
</dbReference>
<evidence type="ECO:0000256" key="1">
    <source>
        <dbReference type="ARBA" id="ARBA00004275"/>
    </source>
</evidence>
<dbReference type="Proteomes" id="UP000531216">
    <property type="component" value="Unassembled WGS sequence"/>
</dbReference>
<dbReference type="EMBL" id="JACIDO010000002">
    <property type="protein sequence ID" value="MBB3935006.1"/>
    <property type="molecule type" value="Genomic_DNA"/>
</dbReference>
<name>A0A7W6BWH1_9HYPH</name>
<protein>
    <submittedName>
        <fullName evidence="4">Enoyl-CoA hydratase/carnithine racemase</fullName>
    </submittedName>
</protein>
<dbReference type="InterPro" id="IPR051053">
    <property type="entry name" value="ECH/Chromodomain_protein"/>
</dbReference>
<dbReference type="Pfam" id="PF00378">
    <property type="entry name" value="ECH_1"/>
    <property type="match status" value="1"/>
</dbReference>
<dbReference type="PANTHER" id="PTHR43684">
    <property type="match status" value="1"/>
</dbReference>
<dbReference type="GO" id="GO:0004165">
    <property type="term" value="F:delta(3)-delta(2)-enoyl-CoA isomerase activity"/>
    <property type="evidence" value="ECO:0007669"/>
    <property type="project" value="UniProtKB-ARBA"/>
</dbReference>
<proteinExistence type="predicted"/>
<dbReference type="InterPro" id="IPR029045">
    <property type="entry name" value="ClpP/crotonase-like_dom_sf"/>
</dbReference>
<dbReference type="PANTHER" id="PTHR43684:SF1">
    <property type="entry name" value="ENOYL-COA DELTA ISOMERASE 2"/>
    <property type="match status" value="1"/>
</dbReference>
<dbReference type="NCBIfam" id="NF004681">
    <property type="entry name" value="PRK06023.1"/>
    <property type="match status" value="1"/>
</dbReference>
<dbReference type="Gene3D" id="3.90.226.10">
    <property type="entry name" value="2-enoyl-CoA Hydratase, Chain A, domain 1"/>
    <property type="match status" value="1"/>
</dbReference>
<keyword evidence="3" id="KW-0413">Isomerase</keyword>
<dbReference type="AlphaFoldDB" id="A0A7W6BWH1"/>
<dbReference type="CDD" id="cd06558">
    <property type="entry name" value="crotonase-like"/>
    <property type="match status" value="1"/>
</dbReference>
<keyword evidence="2" id="KW-0576">Peroxisome</keyword>
<evidence type="ECO:0000256" key="2">
    <source>
        <dbReference type="ARBA" id="ARBA00023140"/>
    </source>
</evidence>
<comment type="caution">
    <text evidence="4">The sequence shown here is derived from an EMBL/GenBank/DDBJ whole genome shotgun (WGS) entry which is preliminary data.</text>
</comment>
<sequence length="246" mass="26347">MSQHIRVETSDGVCRIRIDRAEKKNALDRAMYRALDDALSRADADPSVGCILFCGSPGAFSAGNDIADFVAFTGSDRPMGELMDFLHTLAGVGKPMIAAVDGLAIGIGTTLLLHCDLVYATPRSLFRTPFSDLGIVPEAASSLLGPLAMGHQRAFALLVMGETWDAEKAREAGLVLSVVVDAEADGEAAARRLAAKPREAVRIGRDLLRATPDAVRERIVLEADHFQERLRSLEAQAAFAAFLTRG</sequence>
<organism evidence="4 5">
    <name type="scientific">Aureimonas phyllosphaerae</name>
    <dbReference type="NCBI Taxonomy" id="1166078"/>
    <lineage>
        <taxon>Bacteria</taxon>
        <taxon>Pseudomonadati</taxon>
        <taxon>Pseudomonadota</taxon>
        <taxon>Alphaproteobacteria</taxon>
        <taxon>Hyphomicrobiales</taxon>
        <taxon>Aurantimonadaceae</taxon>
        <taxon>Aureimonas</taxon>
    </lineage>
</organism>
<gene>
    <name evidence="4" type="ORF">GGR05_001134</name>
</gene>
<accession>A0A7W6BWH1</accession>
<dbReference type="SUPFAM" id="SSF52096">
    <property type="entry name" value="ClpP/crotonase"/>
    <property type="match status" value="1"/>
</dbReference>
<evidence type="ECO:0000256" key="3">
    <source>
        <dbReference type="ARBA" id="ARBA00023235"/>
    </source>
</evidence>
<comment type="subcellular location">
    <subcellularLocation>
        <location evidence="1">Peroxisome</location>
    </subcellularLocation>
</comment>
<dbReference type="OrthoDB" id="9797151at2"/>
<keyword evidence="5" id="KW-1185">Reference proteome</keyword>
<evidence type="ECO:0000313" key="5">
    <source>
        <dbReference type="Proteomes" id="UP000531216"/>
    </source>
</evidence>
<dbReference type="InterPro" id="IPR001753">
    <property type="entry name" value="Enoyl-CoA_hydra/iso"/>
</dbReference>
<evidence type="ECO:0000313" key="4">
    <source>
        <dbReference type="EMBL" id="MBB3935006.1"/>
    </source>
</evidence>
<reference evidence="4 5" key="1">
    <citation type="submission" date="2020-08" db="EMBL/GenBank/DDBJ databases">
        <title>Genomic Encyclopedia of Type Strains, Phase IV (KMG-IV): sequencing the most valuable type-strain genomes for metagenomic binning, comparative biology and taxonomic classification.</title>
        <authorList>
            <person name="Goeker M."/>
        </authorList>
    </citation>
    <scope>NUCLEOTIDE SEQUENCE [LARGE SCALE GENOMIC DNA]</scope>
    <source>
        <strain evidence="4 5">DSM 25024</strain>
    </source>
</reference>